<name>F8F331_GRAC1</name>
<dbReference type="SUPFAM" id="SSF102215">
    <property type="entry name" value="Creatininase"/>
    <property type="match status" value="1"/>
</dbReference>
<comment type="similarity">
    <text evidence="5">Belongs to the creatininase superfamily.</text>
</comment>
<evidence type="ECO:0000313" key="6">
    <source>
        <dbReference type="EMBL" id="AEJ19939.1"/>
    </source>
</evidence>
<dbReference type="InterPro" id="IPR003785">
    <property type="entry name" value="Creatininase/forma_Hydrolase"/>
</dbReference>
<comment type="cofactor">
    <cofactor evidence="1">
        <name>Zn(2+)</name>
        <dbReference type="ChEBI" id="CHEBI:29105"/>
    </cofactor>
</comment>
<proteinExistence type="inferred from homology"/>
<keyword evidence="4" id="KW-0862">Zinc</keyword>
<keyword evidence="7" id="KW-1185">Reference proteome</keyword>
<evidence type="ECO:0000256" key="2">
    <source>
        <dbReference type="ARBA" id="ARBA00022723"/>
    </source>
</evidence>
<dbReference type="Pfam" id="PF02633">
    <property type="entry name" value="Creatininase"/>
    <property type="match status" value="1"/>
</dbReference>
<dbReference type="OrthoDB" id="9801445at2"/>
<dbReference type="EMBL" id="CP002868">
    <property type="protein sequence ID" value="AEJ19939.1"/>
    <property type="molecule type" value="Genomic_DNA"/>
</dbReference>
<evidence type="ECO:0000256" key="5">
    <source>
        <dbReference type="ARBA" id="ARBA00024029"/>
    </source>
</evidence>
<dbReference type="GO" id="GO:0009231">
    <property type="term" value="P:riboflavin biosynthetic process"/>
    <property type="evidence" value="ECO:0007669"/>
    <property type="project" value="TreeGrafter"/>
</dbReference>
<accession>F8F331</accession>
<dbReference type="InterPro" id="IPR024087">
    <property type="entry name" value="Creatininase-like_sf"/>
</dbReference>
<dbReference type="AlphaFoldDB" id="F8F331"/>
<reference evidence="7" key="1">
    <citation type="journal article" date="2013" name="Stand. Genomic Sci.">
        <title>Genome sequence of the thermophilic fresh-water bacterium Spirochaeta caldaria type strain (H1(T)), reclassification of Spirochaeta caldaria, Spirochaeta stenostrepta, and Spirochaeta zuelzerae in the genus Treponema as Treponema caldaria comb. nov., Treponema stenostrepta comb. nov., and Treponema zuelzerae comb. nov., and emendation of the genus Treponema.</title>
        <authorList>
            <person name="Abt B."/>
            <person name="Goker M."/>
            <person name="Scheuner C."/>
            <person name="Han C."/>
            <person name="Lu M."/>
            <person name="Misra M."/>
            <person name="Lapidus A."/>
            <person name="Nolan M."/>
            <person name="Lucas S."/>
            <person name="Hammon N."/>
            <person name="Deshpande S."/>
            <person name="Cheng J.F."/>
            <person name="Tapia R."/>
            <person name="Goodwin L.A."/>
            <person name="Pitluck S."/>
            <person name="Liolios K."/>
            <person name="Pagani I."/>
            <person name="Ivanova N."/>
            <person name="Mavromatis K."/>
            <person name="Mikhailova N."/>
            <person name="Huntemann M."/>
            <person name="Pati A."/>
            <person name="Chen A."/>
            <person name="Palaniappan K."/>
            <person name="Land M."/>
            <person name="Hauser L."/>
            <person name="Jeffries C.D."/>
            <person name="Rohde M."/>
            <person name="Spring S."/>
            <person name="Gronow S."/>
            <person name="Detter J.C."/>
            <person name="Bristow J."/>
            <person name="Eisen J.A."/>
            <person name="Markowitz V."/>
            <person name="Hugenholtz P."/>
            <person name="Kyrpides N.C."/>
            <person name="Woyke T."/>
            <person name="Klenk H.P."/>
        </authorList>
    </citation>
    <scope>NUCLEOTIDE SEQUENCE</scope>
    <source>
        <strain evidence="7">ATCC 51460 / DSM 7334 / H1</strain>
    </source>
</reference>
<dbReference type="Gene3D" id="3.40.50.10310">
    <property type="entry name" value="Creatininase"/>
    <property type="match status" value="1"/>
</dbReference>
<dbReference type="STRING" id="744872.Spica_1799"/>
<dbReference type="PANTHER" id="PTHR35005">
    <property type="entry name" value="3-DEHYDRO-SCYLLO-INOSOSE HYDROLASE"/>
    <property type="match status" value="1"/>
</dbReference>
<keyword evidence="3" id="KW-0378">Hydrolase</keyword>
<evidence type="ECO:0000256" key="1">
    <source>
        <dbReference type="ARBA" id="ARBA00001947"/>
    </source>
</evidence>
<organism evidence="6 7">
    <name type="scientific">Gracilinema caldarium (strain ATCC 51460 / DSM 7334 / H1)</name>
    <name type="common">Treponema caldarium</name>
    <dbReference type="NCBI Taxonomy" id="744872"/>
    <lineage>
        <taxon>Bacteria</taxon>
        <taxon>Pseudomonadati</taxon>
        <taxon>Spirochaetota</taxon>
        <taxon>Spirochaetia</taxon>
        <taxon>Spirochaetales</taxon>
        <taxon>Breznakiellaceae</taxon>
        <taxon>Gracilinema</taxon>
    </lineage>
</organism>
<protein>
    <submittedName>
        <fullName evidence="6">Creatininase</fullName>
    </submittedName>
</protein>
<dbReference type="PANTHER" id="PTHR35005:SF1">
    <property type="entry name" value="2-AMINO-5-FORMYLAMINO-6-RIBOSYLAMINOPYRIMIDIN-4(3H)-ONE 5'-MONOPHOSPHATE DEFORMYLASE"/>
    <property type="match status" value="1"/>
</dbReference>
<dbReference type="KEGG" id="scd:Spica_1799"/>
<keyword evidence="2" id="KW-0479">Metal-binding</keyword>
<dbReference type="GO" id="GO:0016811">
    <property type="term" value="F:hydrolase activity, acting on carbon-nitrogen (but not peptide) bonds, in linear amides"/>
    <property type="evidence" value="ECO:0007669"/>
    <property type="project" value="TreeGrafter"/>
</dbReference>
<dbReference type="Proteomes" id="UP000000503">
    <property type="component" value="Chromosome"/>
</dbReference>
<evidence type="ECO:0000256" key="4">
    <source>
        <dbReference type="ARBA" id="ARBA00022833"/>
    </source>
</evidence>
<dbReference type="eggNOG" id="COG1402">
    <property type="taxonomic scope" value="Bacteria"/>
</dbReference>
<dbReference type="RefSeq" id="WP_013969230.1">
    <property type="nucleotide sequence ID" value="NC_015732.1"/>
</dbReference>
<sequence>MINLLDISWCELEKMPRSETVFFQVIAPVEEHSHHLPLGTDIFLGETWAKKAINILEKNKPNLNCIMMPILPVAAGSMKGFPGCLYQRAKDVRKVLYSVLQNLAQFGFQNIIVVASHGDPMHQICVEKACEMINSKYGDVAISPLGSIVFSGKRPKNGANLSSELEILLKKYKFDFHAGWVETSMIMAEKQELIKSDILSMPDIEVTDREMINPSVYLKKTAEWGHLGYPKLSNPELGNELNNITSSDLAIVVEEFIEKKDCDMYKHHFLWKIPIFRILT</sequence>
<evidence type="ECO:0000256" key="3">
    <source>
        <dbReference type="ARBA" id="ARBA00022801"/>
    </source>
</evidence>
<dbReference type="HOGENOM" id="CLU_055029_3_1_12"/>
<evidence type="ECO:0000313" key="7">
    <source>
        <dbReference type="Proteomes" id="UP000000503"/>
    </source>
</evidence>
<dbReference type="GO" id="GO:0046872">
    <property type="term" value="F:metal ion binding"/>
    <property type="evidence" value="ECO:0007669"/>
    <property type="project" value="UniProtKB-KW"/>
</dbReference>
<gene>
    <name evidence="6" type="ordered locus">Spica_1799</name>
</gene>